<gene>
    <name evidence="13" type="ORF">PHYSODRAFT_351006</name>
</gene>
<name>G4ZEP5_PHYSP</name>
<feature type="domain" description="PPM-type phosphatase" evidence="12">
    <location>
        <begin position="194"/>
        <end position="509"/>
    </location>
</feature>
<dbReference type="SMR" id="G4ZEP5"/>
<keyword evidence="6" id="KW-0460">Magnesium</keyword>
<keyword evidence="8" id="KW-0464">Manganese</keyword>
<keyword evidence="7" id="KW-0904">Protein phosphatase</keyword>
<dbReference type="KEGG" id="psoj:PHYSODRAFT_351006"/>
<evidence type="ECO:0000256" key="2">
    <source>
        <dbReference type="ARBA" id="ARBA00006702"/>
    </source>
</evidence>
<dbReference type="AlphaFoldDB" id="G4ZEP5"/>
<dbReference type="InterPro" id="IPR001932">
    <property type="entry name" value="PPM-type_phosphatase-like_dom"/>
</dbReference>
<dbReference type="CDD" id="cd00143">
    <property type="entry name" value="PP2Cc"/>
    <property type="match status" value="1"/>
</dbReference>
<evidence type="ECO:0000256" key="4">
    <source>
        <dbReference type="ARBA" id="ARBA00022723"/>
    </source>
</evidence>
<dbReference type="Proteomes" id="UP000002640">
    <property type="component" value="Unassembled WGS sequence"/>
</dbReference>
<dbReference type="EC" id="3.1.3.16" evidence="3"/>
<evidence type="ECO:0000256" key="3">
    <source>
        <dbReference type="ARBA" id="ARBA00013081"/>
    </source>
</evidence>
<evidence type="ECO:0000256" key="11">
    <source>
        <dbReference type="SAM" id="MobiDB-lite"/>
    </source>
</evidence>
<keyword evidence="4" id="KW-0479">Metal-binding</keyword>
<dbReference type="Pfam" id="PF00481">
    <property type="entry name" value="PP2C"/>
    <property type="match status" value="1"/>
</dbReference>
<reference evidence="13 14" key="1">
    <citation type="journal article" date="2006" name="Science">
        <title>Phytophthora genome sequences uncover evolutionary origins and mechanisms of pathogenesis.</title>
        <authorList>
            <person name="Tyler B.M."/>
            <person name="Tripathy S."/>
            <person name="Zhang X."/>
            <person name="Dehal P."/>
            <person name="Jiang R.H."/>
            <person name="Aerts A."/>
            <person name="Arredondo F.D."/>
            <person name="Baxter L."/>
            <person name="Bensasson D."/>
            <person name="Beynon J.L."/>
            <person name="Chapman J."/>
            <person name="Damasceno C.M."/>
            <person name="Dorrance A.E."/>
            <person name="Dou D."/>
            <person name="Dickerman A.W."/>
            <person name="Dubchak I.L."/>
            <person name="Garbelotto M."/>
            <person name="Gijzen M."/>
            <person name="Gordon S.G."/>
            <person name="Govers F."/>
            <person name="Grunwald N.J."/>
            <person name="Huang W."/>
            <person name="Ivors K.L."/>
            <person name="Jones R.W."/>
            <person name="Kamoun S."/>
            <person name="Krampis K."/>
            <person name="Lamour K.H."/>
            <person name="Lee M.K."/>
            <person name="McDonald W.H."/>
            <person name="Medina M."/>
            <person name="Meijer H.J."/>
            <person name="Nordberg E.K."/>
            <person name="Maclean D.J."/>
            <person name="Ospina-Giraldo M.D."/>
            <person name="Morris P.F."/>
            <person name="Phuntumart V."/>
            <person name="Putnam N.H."/>
            <person name="Rash S."/>
            <person name="Rose J.K."/>
            <person name="Sakihama Y."/>
            <person name="Salamov A.A."/>
            <person name="Savidor A."/>
            <person name="Scheuring C.F."/>
            <person name="Smith B.M."/>
            <person name="Sobral B.W."/>
            <person name="Terry A."/>
            <person name="Torto-Alalibo T.A."/>
            <person name="Win J."/>
            <person name="Xu Z."/>
            <person name="Zhang H."/>
            <person name="Grigoriev I.V."/>
            <person name="Rokhsar D.S."/>
            <person name="Boore J.L."/>
        </authorList>
    </citation>
    <scope>NUCLEOTIDE SEQUENCE [LARGE SCALE GENOMIC DNA]</scope>
    <source>
        <strain evidence="13 14">P6497</strain>
    </source>
</reference>
<evidence type="ECO:0000256" key="7">
    <source>
        <dbReference type="ARBA" id="ARBA00022912"/>
    </source>
</evidence>
<comment type="similarity">
    <text evidence="2">Belongs to the PP2C family.</text>
</comment>
<dbReference type="GO" id="GO:0046872">
    <property type="term" value="F:metal ion binding"/>
    <property type="evidence" value="ECO:0007669"/>
    <property type="project" value="UniProtKB-KW"/>
</dbReference>
<comment type="catalytic activity">
    <reaction evidence="9">
        <text>O-phospho-L-seryl-[protein] + H2O = L-seryl-[protein] + phosphate</text>
        <dbReference type="Rhea" id="RHEA:20629"/>
        <dbReference type="Rhea" id="RHEA-COMP:9863"/>
        <dbReference type="Rhea" id="RHEA-COMP:11604"/>
        <dbReference type="ChEBI" id="CHEBI:15377"/>
        <dbReference type="ChEBI" id="CHEBI:29999"/>
        <dbReference type="ChEBI" id="CHEBI:43474"/>
        <dbReference type="ChEBI" id="CHEBI:83421"/>
        <dbReference type="EC" id="3.1.3.16"/>
    </reaction>
</comment>
<sequence length="521" mass="58233">MSLLSCSRRHRSLLWYRSAQRAVARRHHQHQHRQLQQQQQSRLKRASSTPSRMLVTPTTSSAVVALAKQARATQSLAKTTAIHSASAAPDSSSSMGAVAAATPTTGALMAATTPKDPVTSSLPLKDAPNRSDKPQPPESSWSAMLIALFAMIQPEWTKEKIDFDEMPLEEIPITSVPPQVSEVLPSNDAALFWRYDMDSYAANCKNEDRSQYVVDSIMRPGRSSETPVFFCGCYDGHGGEEAVDFVQKKLYANIRSHLTENDEPVAHSIITGFKDTEEEFKRRSQIKFERGSWSSCSVGACAVMALVIEKKLYVASCGDCRAIMAYREADGSLSVEQITFDHSANEEREQRRLRVLYPEDYDIVCEIGQKNFYVKGRLQPTRSIGDTYMKVKDVNRSPMPRGLRIRGSFRRPYISAVPDIFQVDLRDRKPEFVVLGSDGLFGELKNEEIVQLVGRFRDEGVQNVSQALREAVLERIAEIYGTTAADLENVLPGNRRDYHDDITIDVLHFTPPRAAAQAEAA</sequence>
<evidence type="ECO:0000313" key="14">
    <source>
        <dbReference type="Proteomes" id="UP000002640"/>
    </source>
</evidence>
<organism evidence="13 14">
    <name type="scientific">Phytophthora sojae (strain P6497)</name>
    <name type="common">Soybean stem and root rot agent</name>
    <name type="synonym">Phytophthora megasperma f. sp. glycines</name>
    <dbReference type="NCBI Taxonomy" id="1094619"/>
    <lineage>
        <taxon>Eukaryota</taxon>
        <taxon>Sar</taxon>
        <taxon>Stramenopiles</taxon>
        <taxon>Oomycota</taxon>
        <taxon>Peronosporomycetes</taxon>
        <taxon>Peronosporales</taxon>
        <taxon>Peronosporaceae</taxon>
        <taxon>Phytophthora</taxon>
    </lineage>
</organism>
<dbReference type="SMART" id="SM00332">
    <property type="entry name" value="PP2Cc"/>
    <property type="match status" value="1"/>
</dbReference>
<comment type="cofactor">
    <cofactor evidence="1">
        <name>Mn(2+)</name>
        <dbReference type="ChEBI" id="CHEBI:29035"/>
    </cofactor>
</comment>
<dbReference type="InterPro" id="IPR036457">
    <property type="entry name" value="PPM-type-like_dom_sf"/>
</dbReference>
<evidence type="ECO:0000256" key="6">
    <source>
        <dbReference type="ARBA" id="ARBA00022842"/>
    </source>
</evidence>
<evidence type="ECO:0000256" key="9">
    <source>
        <dbReference type="ARBA" id="ARBA00047761"/>
    </source>
</evidence>
<evidence type="ECO:0000256" key="5">
    <source>
        <dbReference type="ARBA" id="ARBA00022801"/>
    </source>
</evidence>
<dbReference type="STRING" id="1094619.G4ZEP5"/>
<dbReference type="FunFam" id="3.60.40.10:FF:000115">
    <property type="entry name" value="Protein phosphatase 2C 38"/>
    <property type="match status" value="1"/>
</dbReference>
<dbReference type="PROSITE" id="PS51746">
    <property type="entry name" value="PPM_2"/>
    <property type="match status" value="1"/>
</dbReference>
<dbReference type="OMA" id="RSQIKFE"/>
<keyword evidence="5" id="KW-0378">Hydrolase</keyword>
<evidence type="ECO:0000256" key="8">
    <source>
        <dbReference type="ARBA" id="ARBA00023211"/>
    </source>
</evidence>
<feature type="region of interest" description="Disordered" evidence="11">
    <location>
        <begin position="25"/>
        <end position="57"/>
    </location>
</feature>
<dbReference type="RefSeq" id="XP_009525626.1">
    <property type="nucleotide sequence ID" value="XM_009527331.1"/>
</dbReference>
<dbReference type="InterPro" id="IPR015655">
    <property type="entry name" value="PP2C"/>
</dbReference>
<dbReference type="GeneID" id="20649184"/>
<dbReference type="EMBL" id="JH159154">
    <property type="protein sequence ID" value="EGZ16568.1"/>
    <property type="molecule type" value="Genomic_DNA"/>
</dbReference>
<dbReference type="SUPFAM" id="SSF81606">
    <property type="entry name" value="PP2C-like"/>
    <property type="match status" value="1"/>
</dbReference>
<dbReference type="PANTHER" id="PTHR13832:SF803">
    <property type="entry name" value="PROTEIN PHOSPHATASE 1G"/>
    <property type="match status" value="1"/>
</dbReference>
<dbReference type="Gene3D" id="3.60.40.10">
    <property type="entry name" value="PPM-type phosphatase domain"/>
    <property type="match status" value="1"/>
</dbReference>
<evidence type="ECO:0000256" key="1">
    <source>
        <dbReference type="ARBA" id="ARBA00001936"/>
    </source>
</evidence>
<evidence type="ECO:0000313" key="13">
    <source>
        <dbReference type="EMBL" id="EGZ16568.1"/>
    </source>
</evidence>
<evidence type="ECO:0000256" key="10">
    <source>
        <dbReference type="ARBA" id="ARBA00048336"/>
    </source>
</evidence>
<feature type="region of interest" description="Disordered" evidence="11">
    <location>
        <begin position="110"/>
        <end position="139"/>
    </location>
</feature>
<dbReference type="InParanoid" id="G4ZEP5"/>
<proteinExistence type="inferred from homology"/>
<accession>G4ZEP5</accession>
<protein>
    <recommendedName>
        <fullName evidence="3">protein-serine/threonine phosphatase</fullName>
        <ecNumber evidence="3">3.1.3.16</ecNumber>
    </recommendedName>
</protein>
<keyword evidence="14" id="KW-1185">Reference proteome</keyword>
<dbReference type="GO" id="GO:0004722">
    <property type="term" value="F:protein serine/threonine phosphatase activity"/>
    <property type="evidence" value="ECO:0007669"/>
    <property type="project" value="UniProtKB-EC"/>
</dbReference>
<comment type="catalytic activity">
    <reaction evidence="10">
        <text>O-phospho-L-threonyl-[protein] + H2O = L-threonyl-[protein] + phosphate</text>
        <dbReference type="Rhea" id="RHEA:47004"/>
        <dbReference type="Rhea" id="RHEA-COMP:11060"/>
        <dbReference type="Rhea" id="RHEA-COMP:11605"/>
        <dbReference type="ChEBI" id="CHEBI:15377"/>
        <dbReference type="ChEBI" id="CHEBI:30013"/>
        <dbReference type="ChEBI" id="CHEBI:43474"/>
        <dbReference type="ChEBI" id="CHEBI:61977"/>
        <dbReference type="EC" id="3.1.3.16"/>
    </reaction>
</comment>
<dbReference type="PANTHER" id="PTHR13832">
    <property type="entry name" value="PROTEIN PHOSPHATASE 2C"/>
    <property type="match status" value="1"/>
</dbReference>
<evidence type="ECO:0000259" key="12">
    <source>
        <dbReference type="PROSITE" id="PS51746"/>
    </source>
</evidence>